<protein>
    <submittedName>
        <fullName evidence="2">Uncharacterized protein</fullName>
    </submittedName>
</protein>
<accession>A0A0B7KS56</accession>
<dbReference type="EMBL" id="CDPU01000147">
    <property type="protein sequence ID" value="CEO57790.1"/>
    <property type="molecule type" value="Genomic_DNA"/>
</dbReference>
<dbReference type="PANTHER" id="PTHR34776:SF1">
    <property type="entry name" value="F17F16.3 PROTEIN"/>
    <property type="match status" value="1"/>
</dbReference>
<sequence length="278" mass="31193">MACEVKKEYEDLMCNIDFQEADEQSLDSDSQISHTKTHSDNERNSVTNILEAGEISFFSRGRLGIDNPIEAEDVARAYLVLRPSVQVGQSLKGLIASDNVSRLLVLPKKRLPAKGERFITFVFKANASEDQIKKDLSPSPDYETKNAGIHHVPAAGQVGNGIYTIASTGNKSHLTYTMTLPRERGHAQRAIGLQDHGTFILATKSPMCQGRSQLQLQLRSEPHFPNEILKDFRALRWIPSRPAHLDYIDAQFLLIGEGANHELFHAKQDSDREYFSDF</sequence>
<evidence type="ECO:0000256" key="1">
    <source>
        <dbReference type="SAM" id="MobiDB-lite"/>
    </source>
</evidence>
<feature type="region of interest" description="Disordered" evidence="1">
    <location>
        <begin position="25"/>
        <end position="44"/>
    </location>
</feature>
<proteinExistence type="predicted"/>
<dbReference type="AlphaFoldDB" id="A0A0B7KS56"/>
<reference evidence="2" key="1">
    <citation type="submission" date="2015-01" db="EMBL/GenBank/DDBJ databases">
        <authorList>
            <person name="Durling Mikael"/>
        </authorList>
    </citation>
    <scope>NUCLEOTIDE SEQUENCE</scope>
</reference>
<dbReference type="PANTHER" id="PTHR34776">
    <property type="entry name" value="F17F16.3 PROTEIN"/>
    <property type="match status" value="1"/>
</dbReference>
<organism evidence="2">
    <name type="scientific">Bionectria ochroleuca</name>
    <name type="common">Gliocladium roseum</name>
    <dbReference type="NCBI Taxonomy" id="29856"/>
    <lineage>
        <taxon>Eukaryota</taxon>
        <taxon>Fungi</taxon>
        <taxon>Dikarya</taxon>
        <taxon>Ascomycota</taxon>
        <taxon>Pezizomycotina</taxon>
        <taxon>Sordariomycetes</taxon>
        <taxon>Hypocreomycetidae</taxon>
        <taxon>Hypocreales</taxon>
        <taxon>Bionectriaceae</taxon>
        <taxon>Clonostachys</taxon>
    </lineage>
</organism>
<evidence type="ECO:0000313" key="2">
    <source>
        <dbReference type="EMBL" id="CEO57790.1"/>
    </source>
</evidence>
<gene>
    <name evidence="2" type="ORF">BN869_000013848_1</name>
</gene>
<name>A0A0B7KS56_BIOOC</name>